<feature type="chain" id="PRO_5020293226" evidence="14">
    <location>
        <begin position="22"/>
        <end position="698"/>
    </location>
</feature>
<evidence type="ECO:0000256" key="6">
    <source>
        <dbReference type="ARBA" id="ARBA00022729"/>
    </source>
</evidence>
<dbReference type="GO" id="GO:0006826">
    <property type="term" value="P:iron ion transport"/>
    <property type="evidence" value="ECO:0007669"/>
    <property type="project" value="UniProtKB-KW"/>
</dbReference>
<dbReference type="PANTHER" id="PTHR32552">
    <property type="entry name" value="FERRICHROME IRON RECEPTOR-RELATED"/>
    <property type="match status" value="1"/>
</dbReference>
<dbReference type="AlphaFoldDB" id="A0A4Q1AJL4"/>
<keyword evidence="2 12" id="KW-0813">Transport</keyword>
<dbReference type="Pfam" id="PF07715">
    <property type="entry name" value="Plug"/>
    <property type="match status" value="1"/>
</dbReference>
<dbReference type="CDD" id="cd01347">
    <property type="entry name" value="ligand_gated_channel"/>
    <property type="match status" value="1"/>
</dbReference>
<keyword evidence="18" id="KW-1185">Reference proteome</keyword>
<comment type="subcellular location">
    <subcellularLocation>
        <location evidence="1 12">Cell outer membrane</location>
        <topology evidence="1 12">Multi-pass membrane protein</topology>
    </subcellularLocation>
</comment>
<evidence type="ECO:0000256" key="9">
    <source>
        <dbReference type="ARBA" id="ARBA00023077"/>
    </source>
</evidence>
<evidence type="ECO:0000256" key="2">
    <source>
        <dbReference type="ARBA" id="ARBA00022448"/>
    </source>
</evidence>
<evidence type="ECO:0000256" key="10">
    <source>
        <dbReference type="ARBA" id="ARBA00023136"/>
    </source>
</evidence>
<dbReference type="InterPro" id="IPR036942">
    <property type="entry name" value="Beta-barrel_TonB_sf"/>
</dbReference>
<dbReference type="OrthoDB" id="9763670at2"/>
<name>A0A4Q1AJL4_9BACT</name>
<sequence length="698" mass="79892">MTKKILKVIKILIIMTNIVFADNDIENLENVTVTANKIEENIQYIPQSITVLDHEEIEAKEIKTISDVINEIPNMTSTPDRGIKVNFRGINASLFTENNPVVVYIDGIPISAKRSYITSFENIERVEVLRGPQSTLYGKDAIGGVINIITKEPNNETNGSIGFEYGSDNYMRNTFNINTPIIKDKLFFNINGDIFSDNGWITNTYNGDDKAAKENNRNFSTSLYYKVTDKLSTKLLLKNNRSKNYGFNGYGIATIDPFGTPIYPNFSDFKRDAAENHGFEMSSYEKYTINSQALSIKYDNENYTFNSTTTHSKTNVNGKYDADYTNGTYLDNSTMFNDETADNYSQEFRISNKQDNGIRWLGGIYLDTEDKNYDPYGTHTIMYGTDIGKTNMKSNLDSDTQAIFGQAIIPLDEQFDLTLGARYQRIKKKIDYEYYNNNVKLLGYNSEKTWNTFIPKIALDYKLNDNFSPFISISRGYMPGGFNTAATTSNIDDNTFEPQQSTNYEMGIKGDFKDFYFTASLFRMDIKDIHVYRRLTSGQVYTDNADKAHSQGIEFDFHYFPTSNLEITGAFGIIQTEYDSYNVGDYNFSGNKIETTPSHTANLSIIYNNPSGFYARTDVRNQGSMYFYDDLNKSFVKEDSYTLINAKIGYKFSDWDIYIFGKNLTDEKYINMYETNSYFSYASFGDPRFFGLGIKYTF</sequence>
<feature type="domain" description="TonB-dependent receptor plug" evidence="16">
    <location>
        <begin position="43"/>
        <end position="145"/>
    </location>
</feature>
<dbReference type="InterPro" id="IPR010917">
    <property type="entry name" value="TonB_rcpt_CS"/>
</dbReference>
<keyword evidence="3 12" id="KW-1134">Transmembrane beta strand</keyword>
<feature type="signal peptide" evidence="14">
    <location>
        <begin position="1"/>
        <end position="21"/>
    </location>
</feature>
<feature type="domain" description="TonB-dependent receptor-like beta-barrel" evidence="15">
    <location>
        <begin position="240"/>
        <end position="664"/>
    </location>
</feature>
<evidence type="ECO:0000256" key="1">
    <source>
        <dbReference type="ARBA" id="ARBA00004571"/>
    </source>
</evidence>
<comment type="caution">
    <text evidence="17">The sequence shown here is derived from an EMBL/GenBank/DDBJ whole genome shotgun (WGS) entry which is preliminary data.</text>
</comment>
<proteinExistence type="inferred from homology"/>
<dbReference type="InterPro" id="IPR000531">
    <property type="entry name" value="Beta-barrel_TonB"/>
</dbReference>
<evidence type="ECO:0000256" key="5">
    <source>
        <dbReference type="ARBA" id="ARBA00022692"/>
    </source>
</evidence>
<evidence type="ECO:0000256" key="8">
    <source>
        <dbReference type="ARBA" id="ARBA00023065"/>
    </source>
</evidence>
<keyword evidence="17" id="KW-0675">Receptor</keyword>
<keyword evidence="9 13" id="KW-0798">TonB box</keyword>
<evidence type="ECO:0000259" key="15">
    <source>
        <dbReference type="Pfam" id="PF00593"/>
    </source>
</evidence>
<evidence type="ECO:0000256" key="3">
    <source>
        <dbReference type="ARBA" id="ARBA00022452"/>
    </source>
</evidence>
<evidence type="ECO:0000256" key="4">
    <source>
        <dbReference type="ARBA" id="ARBA00022496"/>
    </source>
</evidence>
<evidence type="ECO:0000256" key="11">
    <source>
        <dbReference type="ARBA" id="ARBA00023237"/>
    </source>
</evidence>
<evidence type="ECO:0000259" key="16">
    <source>
        <dbReference type="Pfam" id="PF07715"/>
    </source>
</evidence>
<keyword evidence="8" id="KW-0406">Ion transport</keyword>
<evidence type="ECO:0000256" key="7">
    <source>
        <dbReference type="ARBA" id="ARBA00023004"/>
    </source>
</evidence>
<dbReference type="EMBL" id="PDKK01000009">
    <property type="protein sequence ID" value="RXK04560.1"/>
    <property type="molecule type" value="Genomic_DNA"/>
</dbReference>
<organism evidence="17 18">
    <name type="scientific">Halarcobacter ebronensis</name>
    <dbReference type="NCBI Taxonomy" id="1462615"/>
    <lineage>
        <taxon>Bacteria</taxon>
        <taxon>Pseudomonadati</taxon>
        <taxon>Campylobacterota</taxon>
        <taxon>Epsilonproteobacteria</taxon>
        <taxon>Campylobacterales</taxon>
        <taxon>Arcobacteraceae</taxon>
        <taxon>Halarcobacter</taxon>
    </lineage>
</organism>
<accession>A0A4Q1AJL4</accession>
<dbReference type="SUPFAM" id="SSF56935">
    <property type="entry name" value="Porins"/>
    <property type="match status" value="1"/>
</dbReference>
<evidence type="ECO:0000256" key="13">
    <source>
        <dbReference type="RuleBase" id="RU003357"/>
    </source>
</evidence>
<dbReference type="PANTHER" id="PTHR32552:SF81">
    <property type="entry name" value="TONB-DEPENDENT OUTER MEMBRANE RECEPTOR"/>
    <property type="match status" value="1"/>
</dbReference>
<keyword evidence="7" id="KW-0408">Iron</keyword>
<dbReference type="GO" id="GO:0009279">
    <property type="term" value="C:cell outer membrane"/>
    <property type="evidence" value="ECO:0007669"/>
    <property type="project" value="UniProtKB-SubCell"/>
</dbReference>
<gene>
    <name evidence="17" type="ORF">CRV07_10415</name>
</gene>
<evidence type="ECO:0000256" key="12">
    <source>
        <dbReference type="PROSITE-ProRule" id="PRU01360"/>
    </source>
</evidence>
<dbReference type="Gene3D" id="2.40.170.20">
    <property type="entry name" value="TonB-dependent receptor, beta-barrel domain"/>
    <property type="match status" value="1"/>
</dbReference>
<evidence type="ECO:0000313" key="17">
    <source>
        <dbReference type="EMBL" id="RXK04560.1"/>
    </source>
</evidence>
<keyword evidence="11 12" id="KW-0998">Cell outer membrane</keyword>
<evidence type="ECO:0000313" key="18">
    <source>
        <dbReference type="Proteomes" id="UP000289758"/>
    </source>
</evidence>
<dbReference type="PROSITE" id="PS01156">
    <property type="entry name" value="TONB_DEPENDENT_REC_2"/>
    <property type="match status" value="1"/>
</dbReference>
<comment type="similarity">
    <text evidence="12 13">Belongs to the TonB-dependent receptor family.</text>
</comment>
<reference evidence="17 18" key="1">
    <citation type="submission" date="2017-10" db="EMBL/GenBank/DDBJ databases">
        <title>Genomics of the genus Arcobacter.</title>
        <authorList>
            <person name="Perez-Cataluna A."/>
            <person name="Figueras M.J."/>
        </authorList>
    </citation>
    <scope>NUCLEOTIDE SEQUENCE [LARGE SCALE GENOMIC DNA]</scope>
    <source>
        <strain evidence="17 18">CECT 8441</strain>
    </source>
</reference>
<keyword evidence="4" id="KW-0410">Iron transport</keyword>
<keyword evidence="5 12" id="KW-0812">Transmembrane</keyword>
<evidence type="ECO:0000256" key="14">
    <source>
        <dbReference type="SAM" id="SignalP"/>
    </source>
</evidence>
<protein>
    <submittedName>
        <fullName evidence="17">TonB-dependent siderophore receptor</fullName>
    </submittedName>
</protein>
<dbReference type="InterPro" id="IPR012910">
    <property type="entry name" value="Plug_dom"/>
</dbReference>
<dbReference type="RefSeq" id="WP_129087621.1">
    <property type="nucleotide sequence ID" value="NZ_PDKK01000009.1"/>
</dbReference>
<keyword evidence="6 14" id="KW-0732">Signal</keyword>
<dbReference type="Pfam" id="PF00593">
    <property type="entry name" value="TonB_dep_Rec_b-barrel"/>
    <property type="match status" value="1"/>
</dbReference>
<dbReference type="InterPro" id="IPR039426">
    <property type="entry name" value="TonB-dep_rcpt-like"/>
</dbReference>
<dbReference type="PROSITE" id="PS52016">
    <property type="entry name" value="TONB_DEPENDENT_REC_3"/>
    <property type="match status" value="1"/>
</dbReference>
<keyword evidence="10 12" id="KW-0472">Membrane</keyword>
<dbReference type="Proteomes" id="UP000289758">
    <property type="component" value="Unassembled WGS sequence"/>
</dbReference>